<name>A0A0P9CV10_9CHLR</name>
<keyword evidence="3" id="KW-1185">Reference proteome</keyword>
<accession>A0A0P9CV10</accession>
<reference evidence="2 3" key="1">
    <citation type="submission" date="2015-09" db="EMBL/GenBank/DDBJ databases">
        <title>Draft genome sequence of Kouleothrix aurantiaca JCM 19913.</title>
        <authorList>
            <person name="Hemp J."/>
        </authorList>
    </citation>
    <scope>NUCLEOTIDE SEQUENCE [LARGE SCALE GENOMIC DNA]</scope>
    <source>
        <strain evidence="2 3">COM-B</strain>
    </source>
</reference>
<evidence type="ECO:0000256" key="1">
    <source>
        <dbReference type="SAM" id="Phobius"/>
    </source>
</evidence>
<proteinExistence type="predicted"/>
<evidence type="ECO:0000313" key="2">
    <source>
        <dbReference type="EMBL" id="KPV49488.1"/>
    </source>
</evidence>
<keyword evidence="1" id="KW-0812">Transmembrane</keyword>
<dbReference type="EMBL" id="LJCR01001937">
    <property type="protein sequence ID" value="KPV49488.1"/>
    <property type="molecule type" value="Genomic_DNA"/>
</dbReference>
<dbReference type="Proteomes" id="UP000050509">
    <property type="component" value="Unassembled WGS sequence"/>
</dbReference>
<evidence type="ECO:0000313" key="3">
    <source>
        <dbReference type="Proteomes" id="UP000050509"/>
    </source>
</evidence>
<sequence>MGVLGDVAVGPVIAFGGLIAGLFILFPIILVEGVVMWLMKWGSIGMALRDSALANIVSTVIGVIGAFLFYNTLYGCTVQVSADGTQRVEQCGFAVSPLLGLLLAAIASILIEGFF</sequence>
<feature type="transmembrane region" description="Helical" evidence="1">
    <location>
        <begin position="12"/>
        <end position="39"/>
    </location>
</feature>
<keyword evidence="1" id="KW-0472">Membrane</keyword>
<feature type="non-terminal residue" evidence="2">
    <location>
        <position position="115"/>
    </location>
</feature>
<comment type="caution">
    <text evidence="2">The sequence shown here is derived from an EMBL/GenBank/DDBJ whole genome shotgun (WGS) entry which is preliminary data.</text>
</comment>
<dbReference type="AlphaFoldDB" id="A0A0P9CV10"/>
<organism evidence="2 3">
    <name type="scientific">Kouleothrix aurantiaca</name>
    <dbReference type="NCBI Taxonomy" id="186479"/>
    <lineage>
        <taxon>Bacteria</taxon>
        <taxon>Bacillati</taxon>
        <taxon>Chloroflexota</taxon>
        <taxon>Chloroflexia</taxon>
        <taxon>Chloroflexales</taxon>
        <taxon>Roseiflexineae</taxon>
        <taxon>Roseiflexaceae</taxon>
        <taxon>Kouleothrix</taxon>
    </lineage>
</organism>
<keyword evidence="1" id="KW-1133">Transmembrane helix</keyword>
<feature type="transmembrane region" description="Helical" evidence="1">
    <location>
        <begin position="51"/>
        <end position="73"/>
    </location>
</feature>
<feature type="transmembrane region" description="Helical" evidence="1">
    <location>
        <begin position="93"/>
        <end position="111"/>
    </location>
</feature>
<protein>
    <submittedName>
        <fullName evidence="2">Uncharacterized protein</fullName>
    </submittedName>
</protein>
<gene>
    <name evidence="2" type="ORF">SE17_32335</name>
</gene>